<comment type="subcellular location">
    <subcellularLocation>
        <location evidence="1">Cell membrane</location>
        <topology evidence="1">Multi-pass membrane protein</topology>
    </subcellularLocation>
</comment>
<dbReference type="SUPFAM" id="SSF103473">
    <property type="entry name" value="MFS general substrate transporter"/>
    <property type="match status" value="1"/>
</dbReference>
<dbReference type="PANTHER" id="PTHR42718:SF42">
    <property type="entry name" value="EXPORT PROTEIN"/>
    <property type="match status" value="1"/>
</dbReference>
<reference evidence="11" key="1">
    <citation type="journal article" date="2019" name="Int. J. Syst. Evol. Microbiol.">
        <title>The Global Catalogue of Microorganisms (GCM) 10K type strain sequencing project: providing services to taxonomists for standard genome sequencing and annotation.</title>
        <authorList>
            <consortium name="The Broad Institute Genomics Platform"/>
            <consortium name="The Broad Institute Genome Sequencing Center for Infectious Disease"/>
            <person name="Wu L."/>
            <person name="Ma J."/>
        </authorList>
    </citation>
    <scope>NUCLEOTIDE SEQUENCE [LARGE SCALE GENOMIC DNA]</scope>
    <source>
        <strain evidence="11">CGMCC 1.15480</strain>
    </source>
</reference>
<feature type="transmembrane region" description="Helical" evidence="8">
    <location>
        <begin position="132"/>
        <end position="153"/>
    </location>
</feature>
<proteinExistence type="predicted"/>
<feature type="transmembrane region" description="Helical" evidence="8">
    <location>
        <begin position="195"/>
        <end position="215"/>
    </location>
</feature>
<dbReference type="Gene3D" id="1.20.1250.20">
    <property type="entry name" value="MFS general substrate transporter like domains"/>
    <property type="match status" value="1"/>
</dbReference>
<dbReference type="InterPro" id="IPR011701">
    <property type="entry name" value="MFS"/>
</dbReference>
<feature type="transmembrane region" description="Helical" evidence="8">
    <location>
        <begin position="165"/>
        <end position="183"/>
    </location>
</feature>
<dbReference type="Pfam" id="PF07690">
    <property type="entry name" value="MFS_1"/>
    <property type="match status" value="1"/>
</dbReference>
<feature type="transmembrane region" description="Helical" evidence="8">
    <location>
        <begin position="227"/>
        <end position="244"/>
    </location>
</feature>
<dbReference type="PROSITE" id="PS50850">
    <property type="entry name" value="MFS"/>
    <property type="match status" value="1"/>
</dbReference>
<feature type="transmembrane region" description="Helical" evidence="8">
    <location>
        <begin position="364"/>
        <end position="383"/>
    </location>
</feature>
<evidence type="ECO:0000256" key="6">
    <source>
        <dbReference type="ARBA" id="ARBA00023136"/>
    </source>
</evidence>
<feature type="transmembrane region" description="Helical" evidence="8">
    <location>
        <begin position="389"/>
        <end position="410"/>
    </location>
</feature>
<feature type="transmembrane region" description="Helical" evidence="8">
    <location>
        <begin position="76"/>
        <end position="95"/>
    </location>
</feature>
<keyword evidence="6 8" id="KW-0472">Membrane</keyword>
<evidence type="ECO:0000259" key="9">
    <source>
        <dbReference type="PROSITE" id="PS50850"/>
    </source>
</evidence>
<keyword evidence="3" id="KW-1003">Cell membrane</keyword>
<dbReference type="CDD" id="cd17503">
    <property type="entry name" value="MFS_LmrB_MDR_like"/>
    <property type="match status" value="1"/>
</dbReference>
<feature type="domain" description="Major facilitator superfamily (MFS) profile" evidence="9">
    <location>
        <begin position="41"/>
        <end position="515"/>
    </location>
</feature>
<evidence type="ECO:0000256" key="2">
    <source>
        <dbReference type="ARBA" id="ARBA00022448"/>
    </source>
</evidence>
<feature type="transmembrane region" description="Helical" evidence="8">
    <location>
        <begin position="493"/>
        <end position="512"/>
    </location>
</feature>
<feature type="transmembrane region" description="Helical" evidence="8">
    <location>
        <begin position="42"/>
        <end position="64"/>
    </location>
</feature>
<dbReference type="InterPro" id="IPR020846">
    <property type="entry name" value="MFS_dom"/>
</dbReference>
<feature type="transmembrane region" description="Helical" evidence="8">
    <location>
        <begin position="299"/>
        <end position="323"/>
    </location>
</feature>
<feature type="transmembrane region" description="Helical" evidence="8">
    <location>
        <begin position="436"/>
        <end position="453"/>
    </location>
</feature>
<keyword evidence="5 8" id="KW-1133">Transmembrane helix</keyword>
<feature type="region of interest" description="Disordered" evidence="7">
    <location>
        <begin position="1"/>
        <end position="32"/>
    </location>
</feature>
<accession>A0ABQ1NW51</accession>
<dbReference type="InterPro" id="IPR004638">
    <property type="entry name" value="EmrB-like"/>
</dbReference>
<evidence type="ECO:0000256" key="1">
    <source>
        <dbReference type="ARBA" id="ARBA00004651"/>
    </source>
</evidence>
<keyword evidence="4 8" id="KW-0812">Transmembrane</keyword>
<gene>
    <name evidence="10" type="ORF">GCM10011512_11540</name>
</gene>
<feature type="transmembrane region" description="Helical" evidence="8">
    <location>
        <begin position="259"/>
        <end position="278"/>
    </location>
</feature>
<dbReference type="PRINTS" id="PR01036">
    <property type="entry name" value="TCRTETB"/>
</dbReference>
<feature type="transmembrane region" description="Helical" evidence="8">
    <location>
        <begin position="107"/>
        <end position="126"/>
    </location>
</feature>
<organism evidence="10 11">
    <name type="scientific">Tersicoccus solisilvae</name>
    <dbReference type="NCBI Taxonomy" id="1882339"/>
    <lineage>
        <taxon>Bacteria</taxon>
        <taxon>Bacillati</taxon>
        <taxon>Actinomycetota</taxon>
        <taxon>Actinomycetes</taxon>
        <taxon>Micrococcales</taxon>
        <taxon>Micrococcaceae</taxon>
        <taxon>Tersicoccus</taxon>
    </lineage>
</organism>
<feature type="transmembrane region" description="Helical" evidence="8">
    <location>
        <begin position="335"/>
        <end position="357"/>
    </location>
</feature>
<dbReference type="EMBL" id="BMJI01000004">
    <property type="protein sequence ID" value="GGC86316.1"/>
    <property type="molecule type" value="Genomic_DNA"/>
</dbReference>
<name>A0ABQ1NW51_9MICC</name>
<sequence>MTTTRSDRTAAPAQPPVAEATPPRPGTPAADSPLDPHAWPALWALVIGFFMILVDSTIVTTAMPAIMRGLGADINAVIWVTSAYLLAYAVPLLITGRLGDRFGPKNIYLVGLAVFTLASAWCGFSGDVSMLIAARVLQGLGAALMTPQTMSVITRMFPVVHRGAAMGLWGATAGIATLVGPILGGLLVDSLGWEWIFFVNVPVGVVGFVLAWMLVPSLPTHSHRFDWLGVLLSAVGMFALVFGLQEGETYDWGTITGPISVWGLIITGVVVLVAFVLWQRYNRGEPLIPLRLFRDRNFSLANTAITLVGLAITAMNFPIMLFLQTVRGLTPTQAALMLAPMAVVSGAMAPVVGRIIARVDPRRLAVPGMAAFGVGLLILAAIMTPDTPLVFLALVPIIMGLGSSCMWAPLSISATRNLTPDVAGAGSGVYNTTRQVGAVLGSAAIAVLIQSRLTAELPQLPGGAPAGEAGASAAGALPTALQAGYAGAMGQSLVLPAVALLVAALVAAFLATPRGLGRRRGRHAA</sequence>
<evidence type="ECO:0000256" key="8">
    <source>
        <dbReference type="SAM" id="Phobius"/>
    </source>
</evidence>
<protein>
    <submittedName>
        <fullName evidence="10">MFS transporter</fullName>
    </submittedName>
</protein>
<evidence type="ECO:0000313" key="11">
    <source>
        <dbReference type="Proteomes" id="UP000597761"/>
    </source>
</evidence>
<evidence type="ECO:0000256" key="4">
    <source>
        <dbReference type="ARBA" id="ARBA00022692"/>
    </source>
</evidence>
<dbReference type="InterPro" id="IPR036259">
    <property type="entry name" value="MFS_trans_sf"/>
</dbReference>
<evidence type="ECO:0000256" key="7">
    <source>
        <dbReference type="SAM" id="MobiDB-lite"/>
    </source>
</evidence>
<evidence type="ECO:0000256" key="3">
    <source>
        <dbReference type="ARBA" id="ARBA00022475"/>
    </source>
</evidence>
<dbReference type="Proteomes" id="UP000597761">
    <property type="component" value="Unassembled WGS sequence"/>
</dbReference>
<dbReference type="NCBIfam" id="TIGR00711">
    <property type="entry name" value="efflux_EmrB"/>
    <property type="match status" value="1"/>
</dbReference>
<evidence type="ECO:0000256" key="5">
    <source>
        <dbReference type="ARBA" id="ARBA00022989"/>
    </source>
</evidence>
<evidence type="ECO:0000313" key="10">
    <source>
        <dbReference type="EMBL" id="GGC86316.1"/>
    </source>
</evidence>
<comment type="caution">
    <text evidence="10">The sequence shown here is derived from an EMBL/GenBank/DDBJ whole genome shotgun (WGS) entry which is preliminary data.</text>
</comment>
<keyword evidence="11" id="KW-1185">Reference proteome</keyword>
<keyword evidence="2" id="KW-0813">Transport</keyword>
<dbReference type="PANTHER" id="PTHR42718">
    <property type="entry name" value="MAJOR FACILITATOR SUPERFAMILY MULTIDRUG TRANSPORTER MFSC"/>
    <property type="match status" value="1"/>
</dbReference>
<dbReference type="Gene3D" id="1.20.1720.10">
    <property type="entry name" value="Multidrug resistance protein D"/>
    <property type="match status" value="1"/>
</dbReference>